<accession>A6IXG3</accession>
<dbReference type="AlphaFoldDB" id="A6IXG3"/>
<dbReference type="EMBL" id="CH473971">
    <property type="protein sequence ID" value="EDM14594.1"/>
    <property type="molecule type" value="Genomic_DNA"/>
</dbReference>
<name>A6IXG3_RAT</name>
<gene>
    <name evidence="1" type="ORF">rCG_46614</name>
</gene>
<dbReference type="Proteomes" id="UP000234681">
    <property type="component" value="Chromosome 18"/>
</dbReference>
<evidence type="ECO:0000313" key="2">
    <source>
        <dbReference type="Proteomes" id="UP000234681"/>
    </source>
</evidence>
<evidence type="ECO:0000313" key="1">
    <source>
        <dbReference type="EMBL" id="EDM14594.1"/>
    </source>
</evidence>
<proteinExistence type="predicted"/>
<organism evidence="1 2">
    <name type="scientific">Rattus norvegicus</name>
    <name type="common">Rat</name>
    <dbReference type="NCBI Taxonomy" id="10116"/>
    <lineage>
        <taxon>Eukaryota</taxon>
        <taxon>Metazoa</taxon>
        <taxon>Chordata</taxon>
        <taxon>Craniata</taxon>
        <taxon>Vertebrata</taxon>
        <taxon>Euteleostomi</taxon>
        <taxon>Mammalia</taxon>
        <taxon>Eutheria</taxon>
        <taxon>Euarchontoglires</taxon>
        <taxon>Glires</taxon>
        <taxon>Rodentia</taxon>
        <taxon>Myomorpha</taxon>
        <taxon>Muroidea</taxon>
        <taxon>Muridae</taxon>
        <taxon>Murinae</taxon>
        <taxon>Rattus</taxon>
    </lineage>
</organism>
<sequence length="42" mass="4846">MGATLRHFSSNQAWPRRVVTAKPFVMLSAFVHNAMKWESQAR</sequence>
<protein>
    <submittedName>
        <fullName evidence="1">RCG46614</fullName>
    </submittedName>
</protein>
<reference evidence="2" key="1">
    <citation type="submission" date="2005-09" db="EMBL/GenBank/DDBJ databases">
        <authorList>
            <person name="Mural R.J."/>
            <person name="Li P.W."/>
            <person name="Adams M.D."/>
            <person name="Amanatides P.G."/>
            <person name="Baden-Tillson H."/>
            <person name="Barnstead M."/>
            <person name="Chin S.H."/>
            <person name="Dew I."/>
            <person name="Evans C.A."/>
            <person name="Ferriera S."/>
            <person name="Flanigan M."/>
            <person name="Fosler C."/>
            <person name="Glodek A."/>
            <person name="Gu Z."/>
            <person name="Holt R.A."/>
            <person name="Jennings D."/>
            <person name="Kraft C.L."/>
            <person name="Lu F."/>
            <person name="Nguyen T."/>
            <person name="Nusskern D.R."/>
            <person name="Pfannkoch C.M."/>
            <person name="Sitter C."/>
            <person name="Sutton G.G."/>
            <person name="Venter J.C."/>
            <person name="Wang Z."/>
            <person name="Woodage T."/>
            <person name="Zheng X.H."/>
            <person name="Zhong F."/>
        </authorList>
    </citation>
    <scope>NUCLEOTIDE SEQUENCE [LARGE SCALE GENOMIC DNA]</scope>
    <source>
        <strain>BN</strain>
        <strain evidence="2">Sprague-Dawley</strain>
    </source>
</reference>